<proteinExistence type="predicted"/>
<dbReference type="EMBL" id="JBHRTN010000004">
    <property type="protein sequence ID" value="MFC3123940.1"/>
    <property type="molecule type" value="Genomic_DNA"/>
</dbReference>
<dbReference type="Proteomes" id="UP001595593">
    <property type="component" value="Unassembled WGS sequence"/>
</dbReference>
<evidence type="ECO:0000313" key="2">
    <source>
        <dbReference type="EMBL" id="MFC3123940.1"/>
    </source>
</evidence>
<evidence type="ECO:0000313" key="3">
    <source>
        <dbReference type="Proteomes" id="UP001595593"/>
    </source>
</evidence>
<keyword evidence="1" id="KW-0732">Signal</keyword>
<name>A0ABV7FYT3_9PROT</name>
<reference evidence="3" key="1">
    <citation type="journal article" date="2019" name="Int. J. Syst. Evol. Microbiol.">
        <title>The Global Catalogue of Microorganisms (GCM) 10K type strain sequencing project: providing services to taxonomists for standard genome sequencing and annotation.</title>
        <authorList>
            <consortium name="The Broad Institute Genomics Platform"/>
            <consortium name="The Broad Institute Genome Sequencing Center for Infectious Disease"/>
            <person name="Wu L."/>
            <person name="Ma J."/>
        </authorList>
    </citation>
    <scope>NUCLEOTIDE SEQUENCE [LARGE SCALE GENOMIC DNA]</scope>
    <source>
        <strain evidence="3">KCTC 52094</strain>
    </source>
</reference>
<comment type="caution">
    <text evidence="2">The sequence shown here is derived from an EMBL/GenBank/DDBJ whole genome shotgun (WGS) entry which is preliminary data.</text>
</comment>
<keyword evidence="3" id="KW-1185">Reference proteome</keyword>
<feature type="signal peptide" evidence="1">
    <location>
        <begin position="1"/>
        <end position="21"/>
    </location>
</feature>
<protein>
    <submittedName>
        <fullName evidence="2">Uncharacterized protein</fullName>
    </submittedName>
</protein>
<gene>
    <name evidence="2" type="ORF">ACFOD4_02610</name>
</gene>
<organism evidence="2 3">
    <name type="scientific">Teichococcus globiformis</name>
    <dbReference type="NCBI Taxonomy" id="2307229"/>
    <lineage>
        <taxon>Bacteria</taxon>
        <taxon>Pseudomonadati</taxon>
        <taxon>Pseudomonadota</taxon>
        <taxon>Alphaproteobacteria</taxon>
        <taxon>Acetobacterales</taxon>
        <taxon>Roseomonadaceae</taxon>
        <taxon>Roseomonas</taxon>
    </lineage>
</organism>
<feature type="chain" id="PRO_5047263481" evidence="1">
    <location>
        <begin position="22"/>
        <end position="95"/>
    </location>
</feature>
<dbReference type="RefSeq" id="WP_379593314.1">
    <property type="nucleotide sequence ID" value="NZ_JBHRTN010000004.1"/>
</dbReference>
<evidence type="ECO:0000256" key="1">
    <source>
        <dbReference type="SAM" id="SignalP"/>
    </source>
</evidence>
<sequence>MIRNVLMASAMLFGLSGAAMADSWNPPLPSGAHSEAVSQGVPHVLGYRDGQPVIRYSGTPRGNLSAGIPVVVGNQDGQPVIHYEPAPGAVAAGIQ</sequence>
<accession>A0ABV7FYT3</accession>